<dbReference type="InterPro" id="IPR011043">
    <property type="entry name" value="Gal_Oxase/kelch_b-propeller"/>
</dbReference>
<gene>
    <name evidence="6" type="ORF">EV356DRAFT_454852</name>
</gene>
<keyword evidence="7" id="KW-1185">Reference proteome</keyword>
<dbReference type="Proteomes" id="UP000800092">
    <property type="component" value="Unassembled WGS sequence"/>
</dbReference>
<feature type="transmembrane region" description="Helical" evidence="4">
    <location>
        <begin position="464"/>
        <end position="487"/>
    </location>
</feature>
<feature type="compositionally biased region" description="Low complexity" evidence="3">
    <location>
        <begin position="553"/>
        <end position="564"/>
    </location>
</feature>
<name>A0A6A6GWI5_VIRVR</name>
<dbReference type="InterPro" id="IPR015915">
    <property type="entry name" value="Kelch-typ_b-propeller"/>
</dbReference>
<feature type="compositionally biased region" description="Low complexity" evidence="3">
    <location>
        <begin position="642"/>
        <end position="657"/>
    </location>
</feature>
<evidence type="ECO:0000256" key="1">
    <source>
        <dbReference type="ARBA" id="ARBA00022737"/>
    </source>
</evidence>
<feature type="compositionally biased region" description="Low complexity" evidence="3">
    <location>
        <begin position="444"/>
        <end position="460"/>
    </location>
</feature>
<feature type="compositionally biased region" description="Low complexity" evidence="3">
    <location>
        <begin position="585"/>
        <end position="625"/>
    </location>
</feature>
<evidence type="ECO:0000256" key="3">
    <source>
        <dbReference type="SAM" id="MobiDB-lite"/>
    </source>
</evidence>
<dbReference type="AlphaFoldDB" id="A0A6A6GWI5"/>
<accession>A0A6A6GWI5</accession>
<keyword evidence="4" id="KW-0472">Membrane</keyword>
<feature type="signal peptide" evidence="5">
    <location>
        <begin position="1"/>
        <end position="22"/>
    </location>
</feature>
<keyword evidence="2" id="KW-0408">Iron</keyword>
<evidence type="ECO:0000256" key="5">
    <source>
        <dbReference type="SAM" id="SignalP"/>
    </source>
</evidence>
<dbReference type="Gene3D" id="2.120.10.80">
    <property type="entry name" value="Kelch-type beta propeller"/>
    <property type="match status" value="1"/>
</dbReference>
<dbReference type="PANTHER" id="PTHR47435">
    <property type="entry name" value="KELCH REPEAT PROTEIN (AFU_ORTHOLOGUE AFUA_5G12780)"/>
    <property type="match status" value="1"/>
</dbReference>
<dbReference type="OrthoDB" id="10251809at2759"/>
<organism evidence="6 7">
    <name type="scientific">Viridothelium virens</name>
    <name type="common">Speckled blister lichen</name>
    <name type="synonym">Trypethelium virens</name>
    <dbReference type="NCBI Taxonomy" id="1048519"/>
    <lineage>
        <taxon>Eukaryota</taxon>
        <taxon>Fungi</taxon>
        <taxon>Dikarya</taxon>
        <taxon>Ascomycota</taxon>
        <taxon>Pezizomycotina</taxon>
        <taxon>Dothideomycetes</taxon>
        <taxon>Dothideomycetes incertae sedis</taxon>
        <taxon>Trypetheliales</taxon>
        <taxon>Trypetheliaceae</taxon>
        <taxon>Viridothelium</taxon>
    </lineage>
</organism>
<feature type="compositionally biased region" description="Basic and acidic residues" evidence="3">
    <location>
        <begin position="494"/>
        <end position="505"/>
    </location>
</feature>
<evidence type="ECO:0000313" key="7">
    <source>
        <dbReference type="Proteomes" id="UP000800092"/>
    </source>
</evidence>
<reference evidence="6" key="1">
    <citation type="journal article" date="2020" name="Stud. Mycol.">
        <title>101 Dothideomycetes genomes: a test case for predicting lifestyles and emergence of pathogens.</title>
        <authorList>
            <person name="Haridas S."/>
            <person name="Albert R."/>
            <person name="Binder M."/>
            <person name="Bloem J."/>
            <person name="Labutti K."/>
            <person name="Salamov A."/>
            <person name="Andreopoulos B."/>
            <person name="Baker S."/>
            <person name="Barry K."/>
            <person name="Bills G."/>
            <person name="Bluhm B."/>
            <person name="Cannon C."/>
            <person name="Castanera R."/>
            <person name="Culley D."/>
            <person name="Daum C."/>
            <person name="Ezra D."/>
            <person name="Gonzalez J."/>
            <person name="Henrissat B."/>
            <person name="Kuo A."/>
            <person name="Liang C."/>
            <person name="Lipzen A."/>
            <person name="Lutzoni F."/>
            <person name="Magnuson J."/>
            <person name="Mondo S."/>
            <person name="Nolan M."/>
            <person name="Ohm R."/>
            <person name="Pangilinan J."/>
            <person name="Park H.-J."/>
            <person name="Ramirez L."/>
            <person name="Alfaro M."/>
            <person name="Sun H."/>
            <person name="Tritt A."/>
            <person name="Yoshinaga Y."/>
            <person name="Zwiers L.-H."/>
            <person name="Turgeon B."/>
            <person name="Goodwin S."/>
            <person name="Spatafora J."/>
            <person name="Crous P."/>
            <person name="Grigoriev I."/>
        </authorList>
    </citation>
    <scope>NUCLEOTIDE SEQUENCE</scope>
    <source>
        <strain evidence="6">Tuck. ex Michener</strain>
    </source>
</reference>
<feature type="chain" id="PRO_5025488358" description="Cell wall anchored protein" evidence="5">
    <location>
        <begin position="23"/>
        <end position="704"/>
    </location>
</feature>
<dbReference type="GO" id="GO:0019760">
    <property type="term" value="P:glucosinolate metabolic process"/>
    <property type="evidence" value="ECO:0007669"/>
    <property type="project" value="UniProtKB-ARBA"/>
</dbReference>
<dbReference type="Pfam" id="PF24681">
    <property type="entry name" value="Kelch_KLHDC2_KLHL20_DRC7"/>
    <property type="match status" value="1"/>
</dbReference>
<dbReference type="PANTHER" id="PTHR47435:SF4">
    <property type="entry name" value="KELCH REPEAT PROTEIN (AFU_ORTHOLOGUE AFUA_5G12780)"/>
    <property type="match status" value="1"/>
</dbReference>
<evidence type="ECO:0000256" key="2">
    <source>
        <dbReference type="ARBA" id="ARBA00023004"/>
    </source>
</evidence>
<evidence type="ECO:0008006" key="8">
    <source>
        <dbReference type="Google" id="ProtNLM"/>
    </source>
</evidence>
<feature type="compositionally biased region" description="Basic and acidic residues" evidence="3">
    <location>
        <begin position="528"/>
        <end position="545"/>
    </location>
</feature>
<dbReference type="SUPFAM" id="SSF50965">
    <property type="entry name" value="Galactose oxidase, central domain"/>
    <property type="match status" value="1"/>
</dbReference>
<dbReference type="EMBL" id="ML991850">
    <property type="protein sequence ID" value="KAF2229959.1"/>
    <property type="molecule type" value="Genomic_DNA"/>
</dbReference>
<protein>
    <recommendedName>
        <fullName evidence="8">Cell wall anchored protein</fullName>
    </recommendedName>
</protein>
<evidence type="ECO:0000313" key="6">
    <source>
        <dbReference type="EMBL" id="KAF2229959.1"/>
    </source>
</evidence>
<feature type="region of interest" description="Disordered" evidence="3">
    <location>
        <begin position="494"/>
        <end position="704"/>
    </location>
</feature>
<keyword evidence="5" id="KW-0732">Signal</keyword>
<proteinExistence type="predicted"/>
<keyword evidence="1" id="KW-0677">Repeat</keyword>
<feature type="compositionally biased region" description="Polar residues" evidence="3">
    <location>
        <begin position="571"/>
        <end position="583"/>
    </location>
</feature>
<sequence length="704" mass="76889">MALLQFALLALSYLTKPSAAQAEDPVADFCRRFGHQTTVVDRQLYIDGGLVNWNPLSSNPNNDTNTWLLNQALDVNNGQGFPQLYSNLSKNSTIPDVSGGVLWSDNTNKLFYQWGGQFQTNPEKPTFYVFDTIYNTWNTTTADLSELSRVAYGAGTTVEPRAEGYYFGGWLSNQTVPGWSGPPVATNNIIKYNMTSGQFQNNSGPSDNLGRAEGALVYLPASDKGLLIYFGGVIDQGNGSTTAANMSDILIYDLNSEVWYNQTATGTVPDERGKFCAGVTWPDDQSSYNIYLYGGQGHQNGDVAFDDVYILTLPSFQWIKWYPTTPGPGRPHYDLTCNVIDGTQMLIIGGTFPLDNQCDAPNVYGTHNLNLGKNGPQNAQWDLFYPNITQYDVPSEIISVVGGSASGGATKKDPANGWDDRDLSVYFSRTPSFAARTATRPIPSSTGVGSGSSNSSSGSSNTGAIVGGVVGGIAGLALVIGFVWFCLRRRRREGVAPKKSGDVQRRKTVRAELPATSAPVEAGGTPIYRDEPRSGGDSLKYDHSGSHSPDLNGTMSTTGTTASMLHGYANSPHSPYDQSTQAGLYQDQSPQQHQYSQGYQQLPQQYQQQQQQQQSQYQQYDPSQDMMRQQHYPPPPQANQGYVSPPQESSPSPVSYEAPQSPPTAQSTPAHFYPKPLYPNRQVEGKRSPQPTHGRFIEEEDEET</sequence>
<evidence type="ECO:0000256" key="4">
    <source>
        <dbReference type="SAM" id="Phobius"/>
    </source>
</evidence>
<feature type="region of interest" description="Disordered" evidence="3">
    <location>
        <begin position="437"/>
        <end position="460"/>
    </location>
</feature>
<keyword evidence="4" id="KW-0812">Transmembrane</keyword>
<keyword evidence="4" id="KW-1133">Transmembrane helix</keyword>